<sequence>MYHPRGTAVLVEKWLEPIPPPPPPHQQHQDQNLASSSVPRSFLGVSTADALSTTSGAVDTAHMDLTLRL</sequence>
<evidence type="ECO:0000313" key="2">
    <source>
        <dbReference type="EMBL" id="GKV50254.1"/>
    </source>
</evidence>
<feature type="region of interest" description="Disordered" evidence="1">
    <location>
        <begin position="15"/>
        <end position="40"/>
    </location>
</feature>
<protein>
    <submittedName>
        <fullName evidence="2">Uncharacterized protein</fullName>
    </submittedName>
</protein>
<accession>A0AAV5ML57</accession>
<comment type="caution">
    <text evidence="2">The sequence shown here is derived from an EMBL/GenBank/DDBJ whole genome shotgun (WGS) entry which is preliminary data.</text>
</comment>
<dbReference type="EMBL" id="BPVZ01000352">
    <property type="protein sequence ID" value="GKV50254.1"/>
    <property type="molecule type" value="Genomic_DNA"/>
</dbReference>
<name>A0AAV5ML57_9ROSI</name>
<organism evidence="2 3">
    <name type="scientific">Rubroshorea leprosula</name>
    <dbReference type="NCBI Taxonomy" id="152421"/>
    <lineage>
        <taxon>Eukaryota</taxon>
        <taxon>Viridiplantae</taxon>
        <taxon>Streptophyta</taxon>
        <taxon>Embryophyta</taxon>
        <taxon>Tracheophyta</taxon>
        <taxon>Spermatophyta</taxon>
        <taxon>Magnoliopsida</taxon>
        <taxon>eudicotyledons</taxon>
        <taxon>Gunneridae</taxon>
        <taxon>Pentapetalae</taxon>
        <taxon>rosids</taxon>
        <taxon>malvids</taxon>
        <taxon>Malvales</taxon>
        <taxon>Dipterocarpaceae</taxon>
        <taxon>Rubroshorea</taxon>
    </lineage>
</organism>
<evidence type="ECO:0000256" key="1">
    <source>
        <dbReference type="SAM" id="MobiDB-lite"/>
    </source>
</evidence>
<proteinExistence type="predicted"/>
<evidence type="ECO:0000313" key="3">
    <source>
        <dbReference type="Proteomes" id="UP001054252"/>
    </source>
</evidence>
<keyword evidence="3" id="KW-1185">Reference proteome</keyword>
<dbReference type="Proteomes" id="UP001054252">
    <property type="component" value="Unassembled WGS sequence"/>
</dbReference>
<reference evidence="2 3" key="1">
    <citation type="journal article" date="2021" name="Commun. Biol.">
        <title>The genome of Shorea leprosula (Dipterocarpaceae) highlights the ecological relevance of drought in aseasonal tropical rainforests.</title>
        <authorList>
            <person name="Ng K.K.S."/>
            <person name="Kobayashi M.J."/>
            <person name="Fawcett J.A."/>
            <person name="Hatakeyama M."/>
            <person name="Paape T."/>
            <person name="Ng C.H."/>
            <person name="Ang C.C."/>
            <person name="Tnah L.H."/>
            <person name="Lee C.T."/>
            <person name="Nishiyama T."/>
            <person name="Sese J."/>
            <person name="O'Brien M.J."/>
            <person name="Copetti D."/>
            <person name="Mohd Noor M.I."/>
            <person name="Ong R.C."/>
            <person name="Putra M."/>
            <person name="Sireger I.Z."/>
            <person name="Indrioko S."/>
            <person name="Kosugi Y."/>
            <person name="Izuno A."/>
            <person name="Isagi Y."/>
            <person name="Lee S.L."/>
            <person name="Shimizu K.K."/>
        </authorList>
    </citation>
    <scope>NUCLEOTIDE SEQUENCE [LARGE SCALE GENOMIC DNA]</scope>
    <source>
        <strain evidence="2">214</strain>
    </source>
</reference>
<feature type="compositionally biased region" description="Polar residues" evidence="1">
    <location>
        <begin position="29"/>
        <end position="39"/>
    </location>
</feature>
<dbReference type="AlphaFoldDB" id="A0AAV5ML57"/>
<gene>
    <name evidence="2" type="ORF">SLEP1_g56966</name>
</gene>